<dbReference type="Proteomes" id="UP000622797">
    <property type="component" value="Unassembled WGS sequence"/>
</dbReference>
<dbReference type="CDD" id="cd00067">
    <property type="entry name" value="GAL4"/>
    <property type="match status" value="1"/>
</dbReference>
<dbReference type="InterPro" id="IPR053178">
    <property type="entry name" value="Osmoadaptation_assoc"/>
</dbReference>
<evidence type="ECO:0000313" key="3">
    <source>
        <dbReference type="EMBL" id="KAF4973485.1"/>
    </source>
</evidence>
<dbReference type="PROSITE" id="PS50048">
    <property type="entry name" value="ZN2_CY6_FUNGAL_2"/>
    <property type="match status" value="1"/>
</dbReference>
<dbReference type="SMART" id="SM00066">
    <property type="entry name" value="GAL4"/>
    <property type="match status" value="1"/>
</dbReference>
<dbReference type="OrthoDB" id="3525185at2759"/>
<reference evidence="3" key="1">
    <citation type="journal article" date="2020" name="BMC Genomics">
        <title>Correction to: Identification and distribution of gene clusters required for synthesis of sphingolipid metabolism inhibitors in diverse species of the filamentous fungus Fusarium.</title>
        <authorList>
            <person name="Kim H.S."/>
            <person name="Lohmar J.M."/>
            <person name="Busman M."/>
            <person name="Brown D.W."/>
            <person name="Naumann T.A."/>
            <person name="Divon H.H."/>
            <person name="Lysoe E."/>
            <person name="Uhlig S."/>
            <person name="Proctor R.H."/>
        </authorList>
    </citation>
    <scope>NUCLEOTIDE SEQUENCE</scope>
    <source>
        <strain evidence="3">NRRL 20472</strain>
    </source>
</reference>
<dbReference type="Pfam" id="PF00172">
    <property type="entry name" value="Zn_clus"/>
    <property type="match status" value="1"/>
</dbReference>
<dbReference type="InterPro" id="IPR036864">
    <property type="entry name" value="Zn2-C6_fun-type_DNA-bd_sf"/>
</dbReference>
<sequence length="484" mass="54964">MVVRGKRVNRCNTCTRRKVKCDEGKPECERCKRAGLRCGGYSNKFVYVTVESTSLNHNTACAPTTSTINNPTNMCARQQRPQFIHGQRQKQQDLPNTRIQSLLPDENSILSSHILSRFNPSSQAEPSAPAALLTKLIEMDTSYSAQALTAIYFGKMRNQYEVYQKGERFYVAALKQLRKSLLNPQQVRKNEVLTSVLCLCLYEHVVLSEETAWLKHYEGIARLVEYRGPESFQTEFERDVFQLCRCMIIKAAGVTKSHCFLAESRWKMGRKHSSYDHQQVIDCIYDTMAEVPGLFHDMDRLTHADKEIESPSYLALRDQAQYLLNELYNYPRALRMASNVEEDRDEILPPRNQAVAAAIAMCHASILCLALATDYFDLPLQVPGFTSAPEVDGRDKTHKAAVRRTLAREICHLATATLRGEQSTSAAFFFIFSLQVAHEHLPPDTLEGMRLEGLLDSVIAGKHGFETGRTRRWAAYFNSPPQLR</sequence>
<dbReference type="GO" id="GO:0000981">
    <property type="term" value="F:DNA-binding transcription factor activity, RNA polymerase II-specific"/>
    <property type="evidence" value="ECO:0007669"/>
    <property type="project" value="InterPro"/>
</dbReference>
<dbReference type="EMBL" id="JABEXW010000017">
    <property type="protein sequence ID" value="KAF4973485.1"/>
    <property type="molecule type" value="Genomic_DNA"/>
</dbReference>
<keyword evidence="4" id="KW-1185">Reference proteome</keyword>
<reference evidence="3" key="2">
    <citation type="submission" date="2020-05" db="EMBL/GenBank/DDBJ databases">
        <authorList>
            <person name="Kim H.-S."/>
            <person name="Proctor R.H."/>
            <person name="Brown D.W."/>
        </authorList>
    </citation>
    <scope>NUCLEOTIDE SEQUENCE</scope>
    <source>
        <strain evidence="3">NRRL 20472</strain>
    </source>
</reference>
<dbReference type="PANTHER" id="PTHR38111:SF2">
    <property type="entry name" value="FINGER DOMAIN PROTEIN, PUTATIVE (AFU_ORTHOLOGUE AFUA_1G01560)-RELATED"/>
    <property type="match status" value="1"/>
</dbReference>
<evidence type="ECO:0000256" key="1">
    <source>
        <dbReference type="ARBA" id="ARBA00023242"/>
    </source>
</evidence>
<evidence type="ECO:0000259" key="2">
    <source>
        <dbReference type="PROSITE" id="PS50048"/>
    </source>
</evidence>
<comment type="caution">
    <text evidence="3">The sequence shown here is derived from an EMBL/GenBank/DDBJ whole genome shotgun (WGS) entry which is preliminary data.</text>
</comment>
<accession>A0A8H4UBR6</accession>
<protein>
    <recommendedName>
        <fullName evidence="2">Zn(2)-C6 fungal-type domain-containing protein</fullName>
    </recommendedName>
</protein>
<dbReference type="InterPro" id="IPR001138">
    <property type="entry name" value="Zn2Cys6_DnaBD"/>
</dbReference>
<dbReference type="SUPFAM" id="SSF57701">
    <property type="entry name" value="Zn2/Cys6 DNA-binding domain"/>
    <property type="match status" value="1"/>
</dbReference>
<feature type="domain" description="Zn(2)-C6 fungal-type" evidence="2">
    <location>
        <begin position="10"/>
        <end position="38"/>
    </location>
</feature>
<evidence type="ECO:0000313" key="4">
    <source>
        <dbReference type="Proteomes" id="UP000622797"/>
    </source>
</evidence>
<dbReference type="Pfam" id="PF11951">
    <property type="entry name" value="Fungal_trans_2"/>
    <property type="match status" value="1"/>
</dbReference>
<dbReference type="AlphaFoldDB" id="A0A8H4UBR6"/>
<name>A0A8H4UBR6_9HYPO</name>
<organism evidence="3 4">
    <name type="scientific">Fusarium sarcochroum</name>
    <dbReference type="NCBI Taxonomy" id="1208366"/>
    <lineage>
        <taxon>Eukaryota</taxon>
        <taxon>Fungi</taxon>
        <taxon>Dikarya</taxon>
        <taxon>Ascomycota</taxon>
        <taxon>Pezizomycotina</taxon>
        <taxon>Sordariomycetes</taxon>
        <taxon>Hypocreomycetidae</taxon>
        <taxon>Hypocreales</taxon>
        <taxon>Nectriaceae</taxon>
        <taxon>Fusarium</taxon>
        <taxon>Fusarium lateritium species complex</taxon>
    </lineage>
</organism>
<dbReference type="InterPro" id="IPR021858">
    <property type="entry name" value="Fun_TF"/>
</dbReference>
<dbReference type="PANTHER" id="PTHR38111">
    <property type="entry name" value="ZN(2)-C6 FUNGAL-TYPE DOMAIN-CONTAINING PROTEIN-RELATED"/>
    <property type="match status" value="1"/>
</dbReference>
<proteinExistence type="predicted"/>
<keyword evidence="1" id="KW-0539">Nucleus</keyword>
<dbReference type="Gene3D" id="4.10.240.10">
    <property type="entry name" value="Zn(2)-C6 fungal-type DNA-binding domain"/>
    <property type="match status" value="1"/>
</dbReference>
<dbReference type="GO" id="GO:0008270">
    <property type="term" value="F:zinc ion binding"/>
    <property type="evidence" value="ECO:0007669"/>
    <property type="project" value="InterPro"/>
</dbReference>
<gene>
    <name evidence="3" type="ORF">FSARC_219</name>
</gene>